<evidence type="ECO:0008006" key="3">
    <source>
        <dbReference type="Google" id="ProtNLM"/>
    </source>
</evidence>
<sequence>MATRSPLRPPAMGHLACVRDGRGHVVDLSGCRWVDPAHLVGVAAVAARHAGAGTRLRVVGPSQPEQRRYAARMHLGRVLDDLGVAHDLVDVVPELERTQDLLEVRRVVSEADAVALARLVHARTATGDPVAAEALFTGVAELAANVADHARAEGYVAAQVLPAAGCVRFAVADGGLGLRRTLAVRGARGSRHALHLALDGTSRLDDPTRGMGLVTVAQEVGRLRGSLFLASGTAAVRSSSGRPGARLVRADSALRSPFAGTLVEAVVGVRGVPPAERVP</sequence>
<dbReference type="Proteomes" id="UP001387100">
    <property type="component" value="Unassembled WGS sequence"/>
</dbReference>
<accession>A0ABU8RKC4</accession>
<evidence type="ECO:0000313" key="1">
    <source>
        <dbReference type="EMBL" id="MEJ5945551.1"/>
    </source>
</evidence>
<protein>
    <recommendedName>
        <fullName evidence="3">Anti-sigma regulatory factor (Ser/Thr protein kinase)</fullName>
    </recommendedName>
</protein>
<dbReference type="InterPro" id="IPR036890">
    <property type="entry name" value="HATPase_C_sf"/>
</dbReference>
<proteinExistence type="predicted"/>
<organism evidence="1 2">
    <name type="scientific">Pseudokineococcus basanitobsidens</name>
    <dbReference type="NCBI Taxonomy" id="1926649"/>
    <lineage>
        <taxon>Bacteria</taxon>
        <taxon>Bacillati</taxon>
        <taxon>Actinomycetota</taxon>
        <taxon>Actinomycetes</taxon>
        <taxon>Kineosporiales</taxon>
        <taxon>Kineosporiaceae</taxon>
        <taxon>Pseudokineococcus</taxon>
    </lineage>
</organism>
<reference evidence="1 2" key="1">
    <citation type="journal article" date="2017" name="Int. J. Syst. Evol. Microbiol.">
        <title>Pseudokineococcus basanitobsidens sp. nov., isolated from volcanic rock.</title>
        <authorList>
            <person name="Lee D.W."/>
            <person name="Park M.Y."/>
            <person name="Kim J.J."/>
            <person name="Kim B.S."/>
        </authorList>
    </citation>
    <scope>NUCLEOTIDE SEQUENCE [LARGE SCALE GENOMIC DNA]</scope>
    <source>
        <strain evidence="1 2">DSM 103726</strain>
    </source>
</reference>
<gene>
    <name evidence="1" type="ORF">WDZ17_09635</name>
</gene>
<comment type="caution">
    <text evidence="1">The sequence shown here is derived from an EMBL/GenBank/DDBJ whole genome shotgun (WGS) entry which is preliminary data.</text>
</comment>
<keyword evidence="2" id="KW-1185">Reference proteome</keyword>
<dbReference type="SUPFAM" id="SSF55874">
    <property type="entry name" value="ATPase domain of HSP90 chaperone/DNA topoisomerase II/histidine kinase"/>
    <property type="match status" value="1"/>
</dbReference>
<dbReference type="Gene3D" id="3.30.565.10">
    <property type="entry name" value="Histidine kinase-like ATPase, C-terminal domain"/>
    <property type="match status" value="1"/>
</dbReference>
<name>A0ABU8RKC4_9ACTN</name>
<dbReference type="RefSeq" id="WP_339574936.1">
    <property type="nucleotide sequence ID" value="NZ_JBBIAA010000009.1"/>
</dbReference>
<dbReference type="EMBL" id="JBBIAA010000009">
    <property type="protein sequence ID" value="MEJ5945551.1"/>
    <property type="molecule type" value="Genomic_DNA"/>
</dbReference>
<evidence type="ECO:0000313" key="2">
    <source>
        <dbReference type="Proteomes" id="UP001387100"/>
    </source>
</evidence>